<organism evidence="1 2">
    <name type="scientific">Tetrabaena socialis</name>
    <dbReference type="NCBI Taxonomy" id="47790"/>
    <lineage>
        <taxon>Eukaryota</taxon>
        <taxon>Viridiplantae</taxon>
        <taxon>Chlorophyta</taxon>
        <taxon>core chlorophytes</taxon>
        <taxon>Chlorophyceae</taxon>
        <taxon>CS clade</taxon>
        <taxon>Chlamydomonadales</taxon>
        <taxon>Tetrabaenaceae</taxon>
        <taxon>Tetrabaena</taxon>
    </lineage>
</organism>
<dbReference type="OrthoDB" id="523134at2759"/>
<dbReference type="EMBL" id="PGGS01000184">
    <property type="protein sequence ID" value="PNH07361.1"/>
    <property type="molecule type" value="Genomic_DNA"/>
</dbReference>
<dbReference type="InterPro" id="IPR029044">
    <property type="entry name" value="Nucleotide-diphossugar_trans"/>
</dbReference>
<keyword evidence="2" id="KW-1185">Reference proteome</keyword>
<evidence type="ECO:0000313" key="1">
    <source>
        <dbReference type="EMBL" id="PNH07361.1"/>
    </source>
</evidence>
<dbReference type="AlphaFoldDB" id="A0A2J8A4A9"/>
<sequence>MPPTAPAQASSEALVERQAYADNQQKLAVVVLITRFHYKGHDRIERLRATIRLAEKHLLPTTPYALYVFTRRQALLRLREGLTGLLAPHMYVLPVPPESWVLPEAASNKSTWHGYWGQSYRQMGDWRLGFMGAFACDRGHRYVLQMDDDSYITGPVGPNLVELFDRGGHQLGAQRIKTDPPLVTGLPELVRYFLMAYQLQPATLFKHCDPPSMAGLYSSINETWPDNKELEPAATLFSVPTHGGWDRTVLNGNFVMISLDFWFQPLAFIQLCRASGGAVMYRWNEQAVLGMVSQIFVAEQGLYNFTFPFMHRASPRDALRAGGLSP</sequence>
<evidence type="ECO:0008006" key="3">
    <source>
        <dbReference type="Google" id="ProtNLM"/>
    </source>
</evidence>
<proteinExistence type="predicted"/>
<comment type="caution">
    <text evidence="1">The sequence shown here is derived from an EMBL/GenBank/DDBJ whole genome shotgun (WGS) entry which is preliminary data.</text>
</comment>
<name>A0A2J8A4A9_9CHLO</name>
<gene>
    <name evidence="1" type="ORF">TSOC_006237</name>
</gene>
<protein>
    <recommendedName>
        <fullName evidence="3">Hexosyltransferase</fullName>
    </recommendedName>
</protein>
<accession>A0A2J8A4A9</accession>
<dbReference type="Gene3D" id="3.90.550.10">
    <property type="entry name" value="Spore Coat Polysaccharide Biosynthesis Protein SpsA, Chain A"/>
    <property type="match status" value="1"/>
</dbReference>
<evidence type="ECO:0000313" key="2">
    <source>
        <dbReference type="Proteomes" id="UP000236333"/>
    </source>
</evidence>
<reference evidence="1 2" key="1">
    <citation type="journal article" date="2017" name="Mol. Biol. Evol.">
        <title>The 4-celled Tetrabaena socialis nuclear genome reveals the essential components for genetic control of cell number at the origin of multicellularity in the volvocine lineage.</title>
        <authorList>
            <person name="Featherston J."/>
            <person name="Arakaki Y."/>
            <person name="Hanschen E.R."/>
            <person name="Ferris P.J."/>
            <person name="Michod R.E."/>
            <person name="Olson B.J.S.C."/>
            <person name="Nozaki H."/>
            <person name="Durand P.M."/>
        </authorList>
    </citation>
    <scope>NUCLEOTIDE SEQUENCE [LARGE SCALE GENOMIC DNA]</scope>
    <source>
        <strain evidence="1 2">NIES-571</strain>
    </source>
</reference>
<dbReference type="Proteomes" id="UP000236333">
    <property type="component" value="Unassembled WGS sequence"/>
</dbReference>